<accession>A0A9R1CSQ5</accession>
<dbReference type="PANTHER" id="PTHR11941">
    <property type="entry name" value="ENOYL-COA HYDRATASE-RELATED"/>
    <property type="match status" value="1"/>
</dbReference>
<keyword evidence="2" id="KW-0443">Lipid metabolism</keyword>
<evidence type="ECO:0000256" key="4">
    <source>
        <dbReference type="RuleBase" id="RU003707"/>
    </source>
</evidence>
<keyword evidence="3" id="KW-0456">Lyase</keyword>
<dbReference type="InterPro" id="IPR029045">
    <property type="entry name" value="ClpP/crotonase-like_dom_sf"/>
</dbReference>
<name>A0A9R1CSQ5_9EURY</name>
<organism evidence="5 6">
    <name type="scientific">Natronomonas aquatica</name>
    <dbReference type="NCBI Taxonomy" id="2841590"/>
    <lineage>
        <taxon>Archaea</taxon>
        <taxon>Methanobacteriati</taxon>
        <taxon>Methanobacteriota</taxon>
        <taxon>Stenosarchaea group</taxon>
        <taxon>Halobacteria</taxon>
        <taxon>Halobacteriales</taxon>
        <taxon>Natronomonadaceae</taxon>
        <taxon>Natronomonas</taxon>
    </lineage>
</organism>
<dbReference type="InterPro" id="IPR018376">
    <property type="entry name" value="Enoyl-CoA_hyd/isom_CS"/>
</dbReference>
<dbReference type="RefSeq" id="WP_256028950.1">
    <property type="nucleotide sequence ID" value="NZ_JAHLKM010000004.1"/>
</dbReference>
<dbReference type="InterPro" id="IPR001753">
    <property type="entry name" value="Enoyl-CoA_hydra/iso"/>
</dbReference>
<dbReference type="Proteomes" id="UP001139494">
    <property type="component" value="Unassembled WGS sequence"/>
</dbReference>
<keyword evidence="6" id="KW-1185">Reference proteome</keyword>
<evidence type="ECO:0000313" key="5">
    <source>
        <dbReference type="EMBL" id="MCQ4332976.1"/>
    </source>
</evidence>
<dbReference type="Pfam" id="PF00378">
    <property type="entry name" value="ECH_1"/>
    <property type="match status" value="1"/>
</dbReference>
<dbReference type="SUPFAM" id="SSF52096">
    <property type="entry name" value="ClpP/crotonase"/>
    <property type="match status" value="1"/>
</dbReference>
<evidence type="ECO:0000313" key="6">
    <source>
        <dbReference type="Proteomes" id="UP001139494"/>
    </source>
</evidence>
<dbReference type="Gene3D" id="3.90.226.10">
    <property type="entry name" value="2-enoyl-CoA Hydratase, Chain A, domain 1"/>
    <property type="match status" value="1"/>
</dbReference>
<comment type="similarity">
    <text evidence="1 4">Belongs to the enoyl-CoA hydratase/isomerase family.</text>
</comment>
<dbReference type="PROSITE" id="PS00166">
    <property type="entry name" value="ENOYL_COA_HYDRATASE"/>
    <property type="match status" value="1"/>
</dbReference>
<dbReference type="AlphaFoldDB" id="A0A9R1CSQ5"/>
<evidence type="ECO:0000256" key="1">
    <source>
        <dbReference type="ARBA" id="ARBA00005254"/>
    </source>
</evidence>
<dbReference type="PANTHER" id="PTHR11941:SF169">
    <property type="entry name" value="(7AS)-7A-METHYL-1,5-DIOXO-2,3,5,6,7,7A-HEXAHYDRO-1H-INDENE-CARBOXYL-COA HYDROLASE"/>
    <property type="match status" value="1"/>
</dbReference>
<gene>
    <name evidence="5" type="ORF">KM295_05575</name>
</gene>
<dbReference type="CDD" id="cd06558">
    <property type="entry name" value="crotonase-like"/>
    <property type="match status" value="1"/>
</dbReference>
<dbReference type="EMBL" id="JAHLKM010000004">
    <property type="protein sequence ID" value="MCQ4332976.1"/>
    <property type="molecule type" value="Genomic_DNA"/>
</dbReference>
<evidence type="ECO:0000256" key="3">
    <source>
        <dbReference type="ARBA" id="ARBA00023239"/>
    </source>
</evidence>
<sequence>MVEHSAYESLTVDVDDRVATIEFHRPEKYNALNNDVMLDLRRAFDAIELDRDIEAVIITGEGEDAFSAGADITEYAGPTEEHDPRQKRRQELFYGMYRRPLDCHAPVIAKINGYCVGGGLIVAMYCDLRVAVEDAKFGVPVADIGQIPTGGSTRRAIELVGEAKAKELVYTADYIDAEEAETIGLINHAVAREELDTTVEGIVERIKETGTEAVKNSKRALNYGAGASNLEDARELEAEVWWEQFATEERRRLVDEFNES</sequence>
<comment type="caution">
    <text evidence="5">The sequence shown here is derived from an EMBL/GenBank/DDBJ whole genome shotgun (WGS) entry which is preliminary data.</text>
</comment>
<dbReference type="GO" id="GO:0006635">
    <property type="term" value="P:fatty acid beta-oxidation"/>
    <property type="evidence" value="ECO:0007669"/>
    <property type="project" value="TreeGrafter"/>
</dbReference>
<evidence type="ECO:0000256" key="2">
    <source>
        <dbReference type="ARBA" id="ARBA00023098"/>
    </source>
</evidence>
<dbReference type="GO" id="GO:0016829">
    <property type="term" value="F:lyase activity"/>
    <property type="evidence" value="ECO:0007669"/>
    <property type="project" value="UniProtKB-KW"/>
</dbReference>
<reference evidence="5" key="1">
    <citation type="journal article" date="2023" name="Front. Microbiol.">
        <title>Genomic-based phylogenetic and metabolic analyses of the genus Natronomonas, and description of Natronomonas aquatica sp. nov.</title>
        <authorList>
            <person name="Garcia-Roldan A."/>
            <person name="Duran-Viseras A."/>
            <person name="de la Haba R.R."/>
            <person name="Corral P."/>
            <person name="Sanchez-Porro C."/>
            <person name="Ventosa A."/>
        </authorList>
    </citation>
    <scope>NUCLEOTIDE SEQUENCE</scope>
    <source>
        <strain evidence="5">F2-12</strain>
    </source>
</reference>
<proteinExistence type="inferred from homology"/>
<protein>
    <submittedName>
        <fullName evidence="5">Enoyl-CoA hydratase/isomerase family protein</fullName>
    </submittedName>
</protein>